<dbReference type="Proteomes" id="UP000177817">
    <property type="component" value="Unassembled WGS sequence"/>
</dbReference>
<comment type="caution">
    <text evidence="2">The sequence shown here is derived from an EMBL/GenBank/DDBJ whole genome shotgun (WGS) entry which is preliminary data.</text>
</comment>
<protein>
    <recommendedName>
        <fullName evidence="1">RNase H type-1 domain-containing protein</fullName>
    </recommendedName>
</protein>
<reference evidence="2 3" key="1">
    <citation type="journal article" date="2016" name="Nat. Commun.">
        <title>Thousands of microbial genomes shed light on interconnected biogeochemical processes in an aquifer system.</title>
        <authorList>
            <person name="Anantharaman K."/>
            <person name="Brown C.T."/>
            <person name="Hug L.A."/>
            <person name="Sharon I."/>
            <person name="Castelle C.J."/>
            <person name="Probst A.J."/>
            <person name="Thomas B.C."/>
            <person name="Singh A."/>
            <person name="Wilkins M.J."/>
            <person name="Karaoz U."/>
            <person name="Brodie E.L."/>
            <person name="Williams K.H."/>
            <person name="Hubbard S.S."/>
            <person name="Banfield J.F."/>
        </authorList>
    </citation>
    <scope>NUCLEOTIDE SEQUENCE [LARGE SCALE GENOMIC DNA]</scope>
</reference>
<evidence type="ECO:0000313" key="2">
    <source>
        <dbReference type="EMBL" id="OGY88771.1"/>
    </source>
</evidence>
<dbReference type="InterPro" id="IPR002156">
    <property type="entry name" value="RNaseH_domain"/>
</dbReference>
<evidence type="ECO:0000259" key="1">
    <source>
        <dbReference type="PROSITE" id="PS50879"/>
    </source>
</evidence>
<dbReference type="GO" id="GO:0003676">
    <property type="term" value="F:nucleic acid binding"/>
    <property type="evidence" value="ECO:0007669"/>
    <property type="project" value="InterPro"/>
</dbReference>
<dbReference type="InterPro" id="IPR012337">
    <property type="entry name" value="RNaseH-like_sf"/>
</dbReference>
<dbReference type="EMBL" id="MHKK01000055">
    <property type="protein sequence ID" value="OGY88771.1"/>
    <property type="molecule type" value="Genomic_DNA"/>
</dbReference>
<evidence type="ECO:0000313" key="3">
    <source>
        <dbReference type="Proteomes" id="UP000177817"/>
    </source>
</evidence>
<feature type="domain" description="RNase H type-1" evidence="1">
    <location>
        <begin position="4"/>
        <end position="135"/>
    </location>
</feature>
<organism evidence="2 3">
    <name type="scientific">Candidatus Komeilibacteria bacterium RIFCSPHIGHO2_01_FULL_52_14</name>
    <dbReference type="NCBI Taxonomy" id="1798549"/>
    <lineage>
        <taxon>Bacteria</taxon>
        <taxon>Candidatus Komeiliibacteriota</taxon>
    </lineage>
</organism>
<accession>A0A1G2BHV1</accession>
<dbReference type="Gene3D" id="3.30.420.10">
    <property type="entry name" value="Ribonuclease H-like superfamily/Ribonuclease H"/>
    <property type="match status" value="1"/>
</dbReference>
<dbReference type="SUPFAM" id="SSF53098">
    <property type="entry name" value="Ribonuclease H-like"/>
    <property type="match status" value="1"/>
</dbReference>
<dbReference type="PANTHER" id="PTHR46387:SF2">
    <property type="entry name" value="RIBONUCLEASE HI"/>
    <property type="match status" value="1"/>
</dbReference>
<dbReference type="InterPro" id="IPR036397">
    <property type="entry name" value="RNaseH_sf"/>
</dbReference>
<dbReference type="Pfam" id="PF13456">
    <property type="entry name" value="RVT_3"/>
    <property type="match status" value="1"/>
</dbReference>
<gene>
    <name evidence="2" type="ORF">A2677_02440</name>
</gene>
<dbReference type="PANTHER" id="PTHR46387">
    <property type="entry name" value="POLYNUCLEOTIDYL TRANSFERASE, RIBONUCLEASE H-LIKE SUPERFAMILY PROTEIN"/>
    <property type="match status" value="1"/>
</dbReference>
<dbReference type="PROSITE" id="PS50879">
    <property type="entry name" value="RNASE_H_1"/>
    <property type="match status" value="1"/>
</dbReference>
<name>A0A1G2BHV1_9BACT</name>
<proteinExistence type="predicted"/>
<dbReference type="GO" id="GO:0004523">
    <property type="term" value="F:RNA-DNA hybrid ribonuclease activity"/>
    <property type="evidence" value="ECO:0007669"/>
    <property type="project" value="InterPro"/>
</dbReference>
<dbReference type="CDD" id="cd09279">
    <property type="entry name" value="RNase_HI_like"/>
    <property type="match status" value="1"/>
</dbReference>
<sequence length="138" mass="15373">MSLRKKIGYLYTDGGARGNPGPAAIGGELYDGTQRKIASFSEYIGATTNNIAEYTALMRGMTLAHASHITHLTCYLDSELVVRQMNFEYKVKNKELALLFAKLHVLRSSFAAVSLRHIPRERNRRADALVNAALDMKK</sequence>
<dbReference type="AlphaFoldDB" id="A0A1G2BHV1"/>